<dbReference type="EMBL" id="QYYD01000013">
    <property type="protein sequence ID" value="RJF73959.1"/>
    <property type="molecule type" value="Genomic_DNA"/>
</dbReference>
<comment type="caution">
    <text evidence="5">The sequence shown here is derived from an EMBL/GenBank/DDBJ whole genome shotgun (WGS) entry which is preliminary data.</text>
</comment>
<protein>
    <submittedName>
        <fullName evidence="5">ArsR family transcriptional regulator</fullName>
    </submittedName>
</protein>
<dbReference type="InterPro" id="IPR001845">
    <property type="entry name" value="HTH_ArsR_DNA-bd_dom"/>
</dbReference>
<dbReference type="InterPro" id="IPR036390">
    <property type="entry name" value="WH_DNA-bd_sf"/>
</dbReference>
<accession>A0A418VD91</accession>
<dbReference type="Proteomes" id="UP000285523">
    <property type="component" value="Unassembled WGS sequence"/>
</dbReference>
<dbReference type="OrthoDB" id="7192471at2"/>
<organism evidence="5 6">
    <name type="scientific">Rhodopseudomonas palustris</name>
    <dbReference type="NCBI Taxonomy" id="1076"/>
    <lineage>
        <taxon>Bacteria</taxon>
        <taxon>Pseudomonadati</taxon>
        <taxon>Pseudomonadota</taxon>
        <taxon>Alphaproteobacteria</taxon>
        <taxon>Hyphomicrobiales</taxon>
        <taxon>Nitrobacteraceae</taxon>
        <taxon>Rhodopseudomonas</taxon>
    </lineage>
</organism>
<gene>
    <name evidence="5" type="ORF">D4Q52_13930</name>
</gene>
<evidence type="ECO:0000256" key="3">
    <source>
        <dbReference type="ARBA" id="ARBA00023163"/>
    </source>
</evidence>
<evidence type="ECO:0000259" key="4">
    <source>
        <dbReference type="PROSITE" id="PS50987"/>
    </source>
</evidence>
<dbReference type="SMART" id="SM00418">
    <property type="entry name" value="HTH_ARSR"/>
    <property type="match status" value="1"/>
</dbReference>
<dbReference type="Pfam" id="PF12840">
    <property type="entry name" value="HTH_20"/>
    <property type="match status" value="1"/>
</dbReference>
<dbReference type="PROSITE" id="PS50987">
    <property type="entry name" value="HTH_ARSR_2"/>
    <property type="match status" value="1"/>
</dbReference>
<keyword evidence="2" id="KW-0238">DNA-binding</keyword>
<dbReference type="PANTHER" id="PTHR33154:SF12">
    <property type="entry name" value="TRANSCRIPTIONAL REGULATORY PROTEIN"/>
    <property type="match status" value="1"/>
</dbReference>
<dbReference type="AlphaFoldDB" id="A0A418VD91"/>
<dbReference type="SUPFAM" id="SSF46785">
    <property type="entry name" value="Winged helix' DNA-binding domain"/>
    <property type="match status" value="1"/>
</dbReference>
<dbReference type="PRINTS" id="PR00778">
    <property type="entry name" value="HTHARSR"/>
</dbReference>
<name>A0A418VD91_RHOPL</name>
<evidence type="ECO:0000313" key="6">
    <source>
        <dbReference type="Proteomes" id="UP000285523"/>
    </source>
</evidence>
<dbReference type="InterPro" id="IPR036388">
    <property type="entry name" value="WH-like_DNA-bd_sf"/>
</dbReference>
<dbReference type="InterPro" id="IPR051081">
    <property type="entry name" value="HTH_MetalResp_TranReg"/>
</dbReference>
<keyword evidence="1" id="KW-0805">Transcription regulation</keyword>
<evidence type="ECO:0000256" key="1">
    <source>
        <dbReference type="ARBA" id="ARBA00023015"/>
    </source>
</evidence>
<dbReference type="InterPro" id="IPR011991">
    <property type="entry name" value="ArsR-like_HTH"/>
</dbReference>
<feature type="domain" description="HTH arsR-type" evidence="4">
    <location>
        <begin position="6"/>
        <end position="103"/>
    </location>
</feature>
<evidence type="ECO:0000256" key="2">
    <source>
        <dbReference type="ARBA" id="ARBA00023125"/>
    </source>
</evidence>
<dbReference type="RefSeq" id="WP_119857173.1">
    <property type="nucleotide sequence ID" value="NZ_QYYD01000013.1"/>
</dbReference>
<dbReference type="PANTHER" id="PTHR33154">
    <property type="entry name" value="TRANSCRIPTIONAL REGULATOR, ARSR FAMILY"/>
    <property type="match status" value="1"/>
</dbReference>
<dbReference type="CDD" id="cd00090">
    <property type="entry name" value="HTH_ARSR"/>
    <property type="match status" value="1"/>
</dbReference>
<dbReference type="GO" id="GO:0003677">
    <property type="term" value="F:DNA binding"/>
    <property type="evidence" value="ECO:0007669"/>
    <property type="project" value="UniProtKB-KW"/>
</dbReference>
<keyword evidence="3" id="KW-0804">Transcription</keyword>
<dbReference type="GO" id="GO:0003700">
    <property type="term" value="F:DNA-binding transcription factor activity"/>
    <property type="evidence" value="ECO:0007669"/>
    <property type="project" value="InterPro"/>
</dbReference>
<evidence type="ECO:0000313" key="5">
    <source>
        <dbReference type="EMBL" id="RJF73959.1"/>
    </source>
</evidence>
<proteinExistence type="predicted"/>
<sequence length="103" mass="11159">MVQFVHPARQDITLAGVLAALADPVRLQIIQGLLTEPACMSCTAASPCDIPKSTLSNHFRVLREAGLIHTTKKGVEHRNVVREADINARFPGLLKAILKHAGE</sequence>
<reference evidence="5 6" key="1">
    <citation type="submission" date="2018-09" db="EMBL/GenBank/DDBJ databases">
        <title>Draft genome sequence of Rhodopseudomonas palustris 2.1.18.</title>
        <authorList>
            <person name="Robertson S.L."/>
            <person name="Meyer T.E."/>
            <person name="Kyndt J.A."/>
        </authorList>
    </citation>
    <scope>NUCLEOTIDE SEQUENCE [LARGE SCALE GENOMIC DNA]</scope>
    <source>
        <strain evidence="5 6">2.1.18</strain>
    </source>
</reference>
<dbReference type="Gene3D" id="1.10.10.10">
    <property type="entry name" value="Winged helix-like DNA-binding domain superfamily/Winged helix DNA-binding domain"/>
    <property type="match status" value="1"/>
</dbReference>